<keyword evidence="14" id="KW-1185">Reference proteome</keyword>
<evidence type="ECO:0000256" key="4">
    <source>
        <dbReference type="ARBA" id="ARBA00022679"/>
    </source>
</evidence>
<feature type="compositionally biased region" description="Low complexity" evidence="10">
    <location>
        <begin position="181"/>
        <end position="191"/>
    </location>
</feature>
<keyword evidence="8 9" id="KW-0012">Acyltransferase</keyword>
<dbReference type="GeneID" id="63825428"/>
<accession>A0A165FJ06</accession>
<dbReference type="GO" id="GO:0031405">
    <property type="term" value="F:lipoic acid binding"/>
    <property type="evidence" value="ECO:0007669"/>
    <property type="project" value="TreeGrafter"/>
</dbReference>
<dbReference type="STRING" id="1314785.A0A165FJ06"/>
<dbReference type="InterPro" id="IPR004167">
    <property type="entry name" value="PSBD"/>
</dbReference>
<keyword evidence="5 9" id="KW-0450">Lipoyl</keyword>
<dbReference type="OrthoDB" id="15567at2759"/>
<feature type="region of interest" description="Disordered" evidence="10">
    <location>
        <begin position="129"/>
        <end position="195"/>
    </location>
</feature>
<dbReference type="Gene3D" id="3.30.559.10">
    <property type="entry name" value="Chloramphenicol acetyltransferase-like domain"/>
    <property type="match status" value="1"/>
</dbReference>
<dbReference type="SUPFAM" id="SSF51230">
    <property type="entry name" value="Single hybrid motif"/>
    <property type="match status" value="1"/>
</dbReference>
<dbReference type="PANTHER" id="PTHR43178">
    <property type="entry name" value="DIHYDROLIPOAMIDE ACETYLTRANSFERASE COMPONENT OF PYRUVATE DEHYDROGENASE COMPLEX"/>
    <property type="match status" value="1"/>
</dbReference>
<comment type="similarity">
    <text evidence="3 9">Belongs to the 2-oxoacid dehydrogenase family.</text>
</comment>
<reference evidence="13 14" key="1">
    <citation type="journal article" date="2016" name="Mol. Biol. Evol.">
        <title>Comparative Genomics of Early-Diverging Mushroom-Forming Fungi Provides Insights into the Origins of Lignocellulose Decay Capabilities.</title>
        <authorList>
            <person name="Nagy L.G."/>
            <person name="Riley R."/>
            <person name="Tritt A."/>
            <person name="Adam C."/>
            <person name="Daum C."/>
            <person name="Floudas D."/>
            <person name="Sun H."/>
            <person name="Yadav J.S."/>
            <person name="Pangilinan J."/>
            <person name="Larsson K.H."/>
            <person name="Matsuura K."/>
            <person name="Barry K."/>
            <person name="Labutti K."/>
            <person name="Kuo R."/>
            <person name="Ohm R.A."/>
            <person name="Bhattacharya S.S."/>
            <person name="Shirouzu T."/>
            <person name="Yoshinaga Y."/>
            <person name="Martin F.M."/>
            <person name="Grigoriev I.V."/>
            <person name="Hibbett D.S."/>
        </authorList>
    </citation>
    <scope>NUCLEOTIDE SEQUENCE [LARGE SCALE GENOMIC DNA]</scope>
    <source>
        <strain evidence="13 14">93-53</strain>
    </source>
</reference>
<comment type="cofactor">
    <cofactor evidence="1 9">
        <name>(R)-lipoate</name>
        <dbReference type="ChEBI" id="CHEBI:83088"/>
    </cofactor>
</comment>
<dbReference type="InterPro" id="IPR050743">
    <property type="entry name" value="2-oxoacid_DH_E2_comp"/>
</dbReference>
<proteinExistence type="inferred from homology"/>
<organism evidence="13 14">
    <name type="scientific">Laetiporus sulphureus 93-53</name>
    <dbReference type="NCBI Taxonomy" id="1314785"/>
    <lineage>
        <taxon>Eukaryota</taxon>
        <taxon>Fungi</taxon>
        <taxon>Dikarya</taxon>
        <taxon>Basidiomycota</taxon>
        <taxon>Agaricomycotina</taxon>
        <taxon>Agaricomycetes</taxon>
        <taxon>Polyporales</taxon>
        <taxon>Laetiporus</taxon>
    </lineage>
</organism>
<evidence type="ECO:0000259" key="11">
    <source>
        <dbReference type="PROSITE" id="PS50968"/>
    </source>
</evidence>
<evidence type="ECO:0000313" key="14">
    <source>
        <dbReference type="Proteomes" id="UP000076871"/>
    </source>
</evidence>
<dbReference type="InterPro" id="IPR011053">
    <property type="entry name" value="Single_hybrid_motif"/>
</dbReference>
<feature type="domain" description="Lipoyl-binding" evidence="11">
    <location>
        <begin position="45"/>
        <end position="120"/>
    </location>
</feature>
<evidence type="ECO:0000256" key="8">
    <source>
        <dbReference type="ARBA" id="ARBA00023315"/>
    </source>
</evidence>
<dbReference type="Pfam" id="PF00198">
    <property type="entry name" value="2-oxoacid_dh"/>
    <property type="match status" value="1"/>
</dbReference>
<evidence type="ECO:0000256" key="1">
    <source>
        <dbReference type="ARBA" id="ARBA00001938"/>
    </source>
</evidence>
<dbReference type="EMBL" id="KV427613">
    <property type="protein sequence ID" value="KZT09044.1"/>
    <property type="molecule type" value="Genomic_DNA"/>
</dbReference>
<feature type="domain" description="Peripheral subunit-binding (PSBD)" evidence="12">
    <location>
        <begin position="196"/>
        <end position="234"/>
    </location>
</feature>
<dbReference type="InParanoid" id="A0A165FJ06"/>
<evidence type="ECO:0000256" key="2">
    <source>
        <dbReference type="ARBA" id="ARBA00004305"/>
    </source>
</evidence>
<dbReference type="PANTHER" id="PTHR43178:SF5">
    <property type="entry name" value="LIPOAMIDE ACYLTRANSFERASE COMPONENT OF BRANCHED-CHAIN ALPHA-KETO ACID DEHYDROGENASE COMPLEX, MITOCHONDRIAL"/>
    <property type="match status" value="1"/>
</dbReference>
<dbReference type="Pfam" id="PF00364">
    <property type="entry name" value="Biotin_lipoyl"/>
    <property type="match status" value="1"/>
</dbReference>
<evidence type="ECO:0000256" key="5">
    <source>
        <dbReference type="ARBA" id="ARBA00022823"/>
    </source>
</evidence>
<dbReference type="Pfam" id="PF02817">
    <property type="entry name" value="E3_binding"/>
    <property type="match status" value="1"/>
</dbReference>
<dbReference type="GO" id="GO:0005759">
    <property type="term" value="C:mitochondrial matrix"/>
    <property type="evidence" value="ECO:0007669"/>
    <property type="project" value="UniProtKB-SubCell"/>
</dbReference>
<evidence type="ECO:0000313" key="13">
    <source>
        <dbReference type="EMBL" id="KZT09044.1"/>
    </source>
</evidence>
<evidence type="ECO:0000256" key="6">
    <source>
        <dbReference type="ARBA" id="ARBA00022946"/>
    </source>
</evidence>
<dbReference type="RefSeq" id="XP_040766784.1">
    <property type="nucleotide sequence ID" value="XM_040908399.1"/>
</dbReference>
<dbReference type="Gene3D" id="4.10.320.10">
    <property type="entry name" value="E3-binding domain"/>
    <property type="match status" value="1"/>
</dbReference>
<keyword evidence="6" id="KW-0809">Transit peptide</keyword>
<protein>
    <recommendedName>
        <fullName evidence="9">Dihydrolipoamide acetyltransferase component of pyruvate dehydrogenase complex</fullName>
        <ecNumber evidence="9">2.3.1.-</ecNumber>
    </recommendedName>
</protein>
<evidence type="ECO:0000256" key="10">
    <source>
        <dbReference type="SAM" id="MobiDB-lite"/>
    </source>
</evidence>
<keyword evidence="7" id="KW-0496">Mitochondrion</keyword>
<dbReference type="InterPro" id="IPR023213">
    <property type="entry name" value="CAT-like_dom_sf"/>
</dbReference>
<dbReference type="PROSITE" id="PS51826">
    <property type="entry name" value="PSBD"/>
    <property type="match status" value="1"/>
</dbReference>
<dbReference type="InterPro" id="IPR036625">
    <property type="entry name" value="E3-bd_dom_sf"/>
</dbReference>
<dbReference type="SUPFAM" id="SSF52777">
    <property type="entry name" value="CoA-dependent acyltransferases"/>
    <property type="match status" value="1"/>
</dbReference>
<dbReference type="Proteomes" id="UP000076871">
    <property type="component" value="Unassembled WGS sequence"/>
</dbReference>
<dbReference type="Gene3D" id="2.40.50.100">
    <property type="match status" value="1"/>
</dbReference>
<dbReference type="AlphaFoldDB" id="A0A165FJ06"/>
<dbReference type="PROSITE" id="PS50968">
    <property type="entry name" value="BIOTINYL_LIPOYL"/>
    <property type="match status" value="1"/>
</dbReference>
<evidence type="ECO:0000256" key="7">
    <source>
        <dbReference type="ARBA" id="ARBA00023128"/>
    </source>
</evidence>
<dbReference type="CDD" id="cd06849">
    <property type="entry name" value="lipoyl_domain"/>
    <property type="match status" value="1"/>
</dbReference>
<name>A0A165FJ06_9APHY</name>
<sequence>MDPSQPLVYRSLPPPKMLLRRVLFPVARVRARYLRVSLPSTARKLKEFKLADIGEGITECEVIKWNVKPASSVQVFDPLCEVQSDKASVEITSPFDGVVRDILVNEGDVAKVGAGLCIIEVEESGSDAAHSGSAPLATLESATPPPQEQPSTSIIRDGSIKGEVKRAVPKSRPHPLDPRYSSESSETSQPSGKDVLATPSIRYFARQRDVDLTLLVPGSGKGGRIEKQDVEAYLAGSASKASEVETAAASLASDAEITIELGRTRLNMWKAMTKSLEIPQFGCTSTFDLTTLHDFLPMLNSHIPKHYLQKPQSHSPVPVVSPASFYPPPDPPAIPEFARYTRLTYLPFLMKTLSKAMAEWPLFRSSLTSQPNSSAADKPTLTIRPHADISIALSTPTGLYTPTIQHVNTRTVYEIASVLKHFAHLGRQVPCALTSAEMPKRGGTITISNVGGVGDVDSASPVLVPSGGVAIVAVGRAKWVWDVNGEDGKGARRLKVRISWSADHRVVEGAELIGFMELWRIWIEQPQRLIADSV</sequence>
<dbReference type="GO" id="GO:0016407">
    <property type="term" value="F:acetyltransferase activity"/>
    <property type="evidence" value="ECO:0007669"/>
    <property type="project" value="TreeGrafter"/>
</dbReference>
<dbReference type="SUPFAM" id="SSF47005">
    <property type="entry name" value="Peripheral subunit-binding domain of 2-oxo acid dehydrogenase complex"/>
    <property type="match status" value="1"/>
</dbReference>
<evidence type="ECO:0000259" key="12">
    <source>
        <dbReference type="PROSITE" id="PS51826"/>
    </source>
</evidence>
<dbReference type="InterPro" id="IPR000089">
    <property type="entry name" value="Biotin_lipoyl"/>
</dbReference>
<dbReference type="EC" id="2.3.1.-" evidence="9"/>
<gene>
    <name evidence="13" type="ORF">LAESUDRAFT_723344</name>
</gene>
<dbReference type="GO" id="GO:0045333">
    <property type="term" value="P:cellular respiration"/>
    <property type="evidence" value="ECO:0007669"/>
    <property type="project" value="UniProtKB-ARBA"/>
</dbReference>
<dbReference type="FunFam" id="2.40.50.100:FF:000013">
    <property type="entry name" value="Dihydrolipoamide acetyltransferase component of pyruvate dehydrogenase complex"/>
    <property type="match status" value="1"/>
</dbReference>
<evidence type="ECO:0000256" key="3">
    <source>
        <dbReference type="ARBA" id="ARBA00007317"/>
    </source>
</evidence>
<evidence type="ECO:0000256" key="9">
    <source>
        <dbReference type="RuleBase" id="RU003423"/>
    </source>
</evidence>
<comment type="subcellular location">
    <subcellularLocation>
        <location evidence="2">Mitochondrion matrix</location>
    </subcellularLocation>
</comment>
<dbReference type="InterPro" id="IPR001078">
    <property type="entry name" value="2-oxoacid_DH_actylTfrase"/>
</dbReference>
<keyword evidence="4 9" id="KW-0808">Transferase</keyword>